<accession>A0A2W4UPM2</accession>
<evidence type="ECO:0008006" key="4">
    <source>
        <dbReference type="Google" id="ProtNLM"/>
    </source>
</evidence>
<proteinExistence type="predicted"/>
<gene>
    <name evidence="2" type="ORF">DCF25_09065</name>
</gene>
<sequence length="487" mass="52616">MTIQRQYQLPNCSLILDGLSIDSTPGSEEIMSLLVNAECRISGLERSLNGGYNFFSALVRAVSQYSQEVLSGFAHPQVAEDEPLLVHINPGEGPYHHLVIQPEVADLGGASDGRAIDIKLSAVQLFDLSEAVDQFFDDSQTLPELAPALAPLPRRFVRADEPLSDRLLPAVLGVGSLVAATLALGLLPVPKLQDPNTALIETDNTAEVVTSTPDPENTEPAVPENIMAVNASSPLWENSPRIKDEAQLASLQTELQNKLELNAEPAGTFKQPASYQVAVNADGEVLGYKFNDDIAAKNVDKTPLPRLARDNADKAELETQAIAQYDATFDADGVAVTPWQDGTQIATKIESGSETETEDPDATQSETAIGSPDTTSDTFSSGPPTTLTQFTEVEALNSQLKQTIVENRKQPRVGADAASYRVRISQDGTITGYQPINPEAAKAVEETPLPKLVKSTSEDVPSVDYRVVFTERGVIEVSPWWGWSYYD</sequence>
<reference evidence="3" key="1">
    <citation type="submission" date="2018-04" db="EMBL/GenBank/DDBJ databases">
        <authorList>
            <person name="Cornet L."/>
        </authorList>
    </citation>
    <scope>NUCLEOTIDE SEQUENCE [LARGE SCALE GENOMIC DNA]</scope>
</reference>
<protein>
    <recommendedName>
        <fullName evidence="4">DUF4335 domain-containing protein</fullName>
    </recommendedName>
</protein>
<organism evidence="2 3">
    <name type="scientific">Leptolyngbya foveolarum</name>
    <dbReference type="NCBI Taxonomy" id="47253"/>
    <lineage>
        <taxon>Bacteria</taxon>
        <taxon>Bacillati</taxon>
        <taxon>Cyanobacteriota</taxon>
        <taxon>Cyanophyceae</taxon>
        <taxon>Leptolyngbyales</taxon>
        <taxon>Leptolyngbyaceae</taxon>
        <taxon>Leptolyngbya group</taxon>
        <taxon>Leptolyngbya</taxon>
    </lineage>
</organism>
<dbReference type="EMBL" id="QBMC01000049">
    <property type="protein sequence ID" value="PZO18949.1"/>
    <property type="molecule type" value="Genomic_DNA"/>
</dbReference>
<evidence type="ECO:0000256" key="1">
    <source>
        <dbReference type="SAM" id="MobiDB-lite"/>
    </source>
</evidence>
<feature type="compositionally biased region" description="Polar residues" evidence="1">
    <location>
        <begin position="362"/>
        <end position="386"/>
    </location>
</feature>
<dbReference type="Proteomes" id="UP000249354">
    <property type="component" value="Unassembled WGS sequence"/>
</dbReference>
<dbReference type="InterPro" id="IPR025569">
    <property type="entry name" value="DUF4335"/>
</dbReference>
<dbReference type="AlphaFoldDB" id="A0A2W4UPM2"/>
<reference evidence="2 3" key="2">
    <citation type="submission" date="2018-06" db="EMBL/GenBank/DDBJ databases">
        <title>Metagenomic assembly of (sub)arctic Cyanobacteria and their associated microbiome from non-axenic cultures.</title>
        <authorList>
            <person name="Baurain D."/>
        </authorList>
    </citation>
    <scope>NUCLEOTIDE SEQUENCE [LARGE SCALE GENOMIC DNA]</scope>
    <source>
        <strain evidence="2">ULC129bin1</strain>
    </source>
</reference>
<evidence type="ECO:0000313" key="3">
    <source>
        <dbReference type="Proteomes" id="UP000249354"/>
    </source>
</evidence>
<comment type="caution">
    <text evidence="2">The sequence shown here is derived from an EMBL/GenBank/DDBJ whole genome shotgun (WGS) entry which is preliminary data.</text>
</comment>
<name>A0A2W4UPM2_9CYAN</name>
<dbReference type="Pfam" id="PF14233">
    <property type="entry name" value="DUF4335"/>
    <property type="match status" value="1"/>
</dbReference>
<feature type="region of interest" description="Disordered" evidence="1">
    <location>
        <begin position="349"/>
        <end position="386"/>
    </location>
</feature>
<evidence type="ECO:0000313" key="2">
    <source>
        <dbReference type="EMBL" id="PZO18949.1"/>
    </source>
</evidence>